<feature type="compositionally biased region" description="Polar residues" evidence="1">
    <location>
        <begin position="39"/>
        <end position="49"/>
    </location>
</feature>
<sequence>MRQFFKVQESKKSKTKRSKKPMGHHSKTSGDSCGKPTHTVYQSIESDNGSAGCESPSHVVVESVESNVVHAPPHKPANTHTVIVSLEPCGGHHHHSHVVVQSVDSTVVSAYTGPAHYIYESVEVCTGSPDPHAKPTQVVIESVASTVVPGPSHAPANTHTVVVSIEKCGSSGHHHASHVVFESVDSSVAPPHTGPAHYIYQSIETASGGASTCSCGHVDEPSPHTVIESVECSSEQSSPSYSAAGYSSNNDSNNAYSSSSAAYESSPSQEYASSSSGGAYDTRMAVEPEQASDEEDEESA</sequence>
<dbReference type="EMBL" id="MCFD01000005">
    <property type="protein sequence ID" value="ORX70556.1"/>
    <property type="molecule type" value="Genomic_DNA"/>
</dbReference>
<feature type="region of interest" description="Disordered" evidence="1">
    <location>
        <begin position="1"/>
        <end position="56"/>
    </location>
</feature>
<keyword evidence="3" id="KW-1185">Reference proteome</keyword>
<dbReference type="RefSeq" id="XP_040744135.1">
    <property type="nucleotide sequence ID" value="XM_040883373.1"/>
</dbReference>
<reference evidence="2 3" key="1">
    <citation type="submission" date="2016-07" db="EMBL/GenBank/DDBJ databases">
        <title>Pervasive Adenine N6-methylation of Active Genes in Fungi.</title>
        <authorList>
            <consortium name="DOE Joint Genome Institute"/>
            <person name="Mondo S.J."/>
            <person name="Dannebaum R.O."/>
            <person name="Kuo R.C."/>
            <person name="Labutti K."/>
            <person name="Haridas S."/>
            <person name="Kuo A."/>
            <person name="Salamov A."/>
            <person name="Ahrendt S.R."/>
            <person name="Lipzen A."/>
            <person name="Sullivan W."/>
            <person name="Andreopoulos W.B."/>
            <person name="Clum A."/>
            <person name="Lindquist E."/>
            <person name="Daum C."/>
            <person name="Ramamoorthy G.K."/>
            <person name="Gryganskyi A."/>
            <person name="Culley D."/>
            <person name="Magnuson J.K."/>
            <person name="James T.Y."/>
            <person name="O'Malley M.A."/>
            <person name="Stajich J.E."/>
            <person name="Spatafora J.W."/>
            <person name="Visel A."/>
            <person name="Grigoriev I.V."/>
        </authorList>
    </citation>
    <scope>NUCLEOTIDE SEQUENCE [LARGE SCALE GENOMIC DNA]</scope>
    <source>
        <strain evidence="2 3">ATCC 12442</strain>
    </source>
</reference>
<comment type="caution">
    <text evidence="2">The sequence shown here is derived from an EMBL/GenBank/DDBJ whole genome shotgun (WGS) entry which is preliminary data.</text>
</comment>
<dbReference type="Proteomes" id="UP000193922">
    <property type="component" value="Unassembled WGS sequence"/>
</dbReference>
<dbReference type="AlphaFoldDB" id="A0A1Y1WBD4"/>
<accession>A0A1Y1WBD4</accession>
<organism evidence="2 3">
    <name type="scientific">Linderina pennispora</name>
    <dbReference type="NCBI Taxonomy" id="61395"/>
    <lineage>
        <taxon>Eukaryota</taxon>
        <taxon>Fungi</taxon>
        <taxon>Fungi incertae sedis</taxon>
        <taxon>Zoopagomycota</taxon>
        <taxon>Kickxellomycotina</taxon>
        <taxon>Kickxellomycetes</taxon>
        <taxon>Kickxellales</taxon>
        <taxon>Kickxellaceae</taxon>
        <taxon>Linderina</taxon>
    </lineage>
</organism>
<evidence type="ECO:0000313" key="2">
    <source>
        <dbReference type="EMBL" id="ORX70556.1"/>
    </source>
</evidence>
<feature type="compositionally biased region" description="Acidic residues" evidence="1">
    <location>
        <begin position="290"/>
        <end position="300"/>
    </location>
</feature>
<feature type="region of interest" description="Disordered" evidence="1">
    <location>
        <begin position="230"/>
        <end position="300"/>
    </location>
</feature>
<proteinExistence type="predicted"/>
<gene>
    <name evidence="2" type="ORF">DL89DRAFT_136060</name>
</gene>
<feature type="compositionally biased region" description="Basic residues" evidence="1">
    <location>
        <begin position="13"/>
        <end position="27"/>
    </location>
</feature>
<protein>
    <submittedName>
        <fullName evidence="2">Uncharacterized protein</fullName>
    </submittedName>
</protein>
<feature type="compositionally biased region" description="Low complexity" evidence="1">
    <location>
        <begin position="230"/>
        <end position="281"/>
    </location>
</feature>
<evidence type="ECO:0000313" key="3">
    <source>
        <dbReference type="Proteomes" id="UP000193922"/>
    </source>
</evidence>
<name>A0A1Y1WBD4_9FUNG</name>
<evidence type="ECO:0000256" key="1">
    <source>
        <dbReference type="SAM" id="MobiDB-lite"/>
    </source>
</evidence>
<dbReference type="GeneID" id="63800021"/>